<evidence type="ECO:0000256" key="6">
    <source>
        <dbReference type="ARBA" id="ARBA00067047"/>
    </source>
</evidence>
<dbReference type="GO" id="GO:0005737">
    <property type="term" value="C:cytoplasm"/>
    <property type="evidence" value="ECO:0007669"/>
    <property type="project" value="TreeGrafter"/>
</dbReference>
<evidence type="ECO:0000259" key="9">
    <source>
        <dbReference type="Pfam" id="PF00171"/>
    </source>
</evidence>
<evidence type="ECO:0000256" key="1">
    <source>
        <dbReference type="ARBA" id="ARBA00005176"/>
    </source>
</evidence>
<dbReference type="InterPro" id="IPR016163">
    <property type="entry name" value="Ald_DH_C"/>
</dbReference>
<dbReference type="EC" id="1.2.1.16" evidence="6"/>
<evidence type="ECO:0000256" key="5">
    <source>
        <dbReference type="ARBA" id="ARBA00052698"/>
    </source>
</evidence>
<proteinExistence type="inferred from homology"/>
<dbReference type="FunFam" id="3.40.605.10:FF:000005">
    <property type="entry name" value="Succinate-semialdehyde dehydrogenase I"/>
    <property type="match status" value="1"/>
</dbReference>
<protein>
    <recommendedName>
        <fullName evidence="6">succinate-semialdehyde dehydrogenase [NAD(P)(+)]</fullName>
        <ecNumber evidence="6">1.2.1.16</ecNumber>
    </recommendedName>
</protein>
<dbReference type="InterPro" id="IPR050740">
    <property type="entry name" value="Aldehyde_DH_Superfamily"/>
</dbReference>
<dbReference type="GO" id="GO:0004777">
    <property type="term" value="F:succinate-semialdehyde dehydrogenase (NAD+) activity"/>
    <property type="evidence" value="ECO:0007669"/>
    <property type="project" value="TreeGrafter"/>
</dbReference>
<evidence type="ECO:0000256" key="2">
    <source>
        <dbReference type="ARBA" id="ARBA00009986"/>
    </source>
</evidence>
<dbReference type="Proteomes" id="UP001345827">
    <property type="component" value="Unassembled WGS sequence"/>
</dbReference>
<dbReference type="Pfam" id="PF00171">
    <property type="entry name" value="Aldedh"/>
    <property type="match status" value="1"/>
</dbReference>
<name>A0AAV9Q3Y3_9PEZI</name>
<dbReference type="EMBL" id="JAXLQG010000010">
    <property type="protein sequence ID" value="KAK5535276.1"/>
    <property type="molecule type" value="Genomic_DNA"/>
</dbReference>
<evidence type="ECO:0000256" key="8">
    <source>
        <dbReference type="RuleBase" id="RU003345"/>
    </source>
</evidence>
<comment type="pathway">
    <text evidence="1">Amino-acid degradation; 4-aminobutanoate degradation.</text>
</comment>
<evidence type="ECO:0000313" key="10">
    <source>
        <dbReference type="EMBL" id="KAK5535276.1"/>
    </source>
</evidence>
<evidence type="ECO:0000313" key="11">
    <source>
        <dbReference type="Proteomes" id="UP001345827"/>
    </source>
</evidence>
<dbReference type="PROSITE" id="PS00687">
    <property type="entry name" value="ALDEHYDE_DEHYDR_GLU"/>
    <property type="match status" value="1"/>
</dbReference>
<dbReference type="Gene3D" id="3.40.309.10">
    <property type="entry name" value="Aldehyde Dehydrogenase, Chain A, domain 2"/>
    <property type="match status" value="1"/>
</dbReference>
<dbReference type="SUPFAM" id="SSF53720">
    <property type="entry name" value="ALDH-like"/>
    <property type="match status" value="1"/>
</dbReference>
<dbReference type="PANTHER" id="PTHR43353">
    <property type="entry name" value="SUCCINATE-SEMIALDEHYDE DEHYDROGENASE, MITOCHONDRIAL"/>
    <property type="match status" value="1"/>
</dbReference>
<organism evidence="10 11">
    <name type="scientific">Vermiconidia calcicola</name>
    <dbReference type="NCBI Taxonomy" id="1690605"/>
    <lineage>
        <taxon>Eukaryota</taxon>
        <taxon>Fungi</taxon>
        <taxon>Dikarya</taxon>
        <taxon>Ascomycota</taxon>
        <taxon>Pezizomycotina</taxon>
        <taxon>Dothideomycetes</taxon>
        <taxon>Dothideomycetidae</taxon>
        <taxon>Mycosphaerellales</taxon>
        <taxon>Extremaceae</taxon>
        <taxon>Vermiconidia</taxon>
    </lineage>
</organism>
<feature type="domain" description="Aldehyde dehydrogenase" evidence="9">
    <location>
        <begin position="15"/>
        <end position="451"/>
    </location>
</feature>
<dbReference type="PANTHER" id="PTHR43353:SF7">
    <property type="entry name" value="SUCCINATE SEMIALDEHYDE DEHYDROGENASE (EUROFUNG)"/>
    <property type="match status" value="1"/>
</dbReference>
<feature type="active site" evidence="7">
    <location>
        <position position="226"/>
    </location>
</feature>
<sequence length="463" mass="50015">MVRREIEGFIRYHWNEDDTLVAIDAAKQAFSTFQHTHPKARARILRKWYDLMVTNRRELATILMYENGRPITGALQEIDYAASFLDWFAGEAERSYGYSAQGSIPGNRFVTIQQPVGVVGILTPWNFPSAMITRKIGGAIAAGCSVVIKPAAETPYSALALAKLGEEAGLPAGVMNVITTDRNVAEVGKVITTHEEVKKISFTGSTGVGKLLMQQASSTMKKCSFELGGNAPYIVFDDADLDLVMQGLLAGKFRGSGQTCVSPNRIFVQAGIYESFLERFKQETIQNIRPGPLDDERTTLGCLIASKAVKKIAELVSDAEFKGAKAVLGGKRDDSAPETFYPATILKDMTSDMQASQTELFGPVATVYKFDSEQEAIKAANKASVGLAGYVYTSDIGRAWRTAEALQVGMTGVNTGIVSDPYAPFGGVKESGFGREGGRHGIEEFQTSKTITLGGLGLPSSQL</sequence>
<dbReference type="GO" id="GO:0009450">
    <property type="term" value="P:gamma-aminobutyric acid catabolic process"/>
    <property type="evidence" value="ECO:0007669"/>
    <property type="project" value="TreeGrafter"/>
</dbReference>
<evidence type="ECO:0000256" key="3">
    <source>
        <dbReference type="ARBA" id="ARBA00023002"/>
    </source>
</evidence>
<dbReference type="AlphaFoldDB" id="A0AAV9Q3Y3"/>
<evidence type="ECO:0000256" key="7">
    <source>
        <dbReference type="PROSITE-ProRule" id="PRU10007"/>
    </source>
</evidence>
<accession>A0AAV9Q3Y3</accession>
<dbReference type="InterPro" id="IPR016162">
    <property type="entry name" value="Ald_DH_N"/>
</dbReference>
<keyword evidence="11" id="KW-1185">Reference proteome</keyword>
<dbReference type="InterPro" id="IPR015590">
    <property type="entry name" value="Aldehyde_DH_dom"/>
</dbReference>
<dbReference type="CDD" id="cd07103">
    <property type="entry name" value="ALDH_F5_SSADH_GabD"/>
    <property type="match status" value="1"/>
</dbReference>
<comment type="caution">
    <text evidence="10">The sequence shown here is derived from an EMBL/GenBank/DDBJ whole genome shotgun (WGS) entry which is preliminary data.</text>
</comment>
<dbReference type="InterPro" id="IPR029510">
    <property type="entry name" value="Ald_DH_CS_GLU"/>
</dbReference>
<gene>
    <name evidence="10" type="primary">UGA2_2</name>
    <name evidence="10" type="ORF">LTR25_006284</name>
</gene>
<dbReference type="FunFam" id="3.40.309.10:FF:000004">
    <property type="entry name" value="Succinate-semialdehyde dehydrogenase I"/>
    <property type="match status" value="1"/>
</dbReference>
<comment type="similarity">
    <text evidence="2 8">Belongs to the aldehyde dehydrogenase family.</text>
</comment>
<dbReference type="Gene3D" id="3.40.605.10">
    <property type="entry name" value="Aldehyde Dehydrogenase, Chain A, domain 1"/>
    <property type="match status" value="1"/>
</dbReference>
<evidence type="ECO:0000256" key="4">
    <source>
        <dbReference type="ARBA" id="ARBA00050387"/>
    </source>
</evidence>
<reference evidence="10 11" key="1">
    <citation type="submission" date="2023-06" db="EMBL/GenBank/DDBJ databases">
        <title>Black Yeasts Isolated from many extreme environments.</title>
        <authorList>
            <person name="Coleine C."/>
            <person name="Stajich J.E."/>
            <person name="Selbmann L."/>
        </authorList>
    </citation>
    <scope>NUCLEOTIDE SEQUENCE [LARGE SCALE GENOMIC DNA]</scope>
    <source>
        <strain evidence="10 11">CCFEE 5887</strain>
    </source>
</reference>
<keyword evidence="3 8" id="KW-0560">Oxidoreductase</keyword>
<dbReference type="InterPro" id="IPR016161">
    <property type="entry name" value="Ald_DH/histidinol_DH"/>
</dbReference>
<comment type="catalytic activity">
    <reaction evidence="5">
        <text>succinate semialdehyde + NAD(+) + H2O = succinate + NADH + 2 H(+)</text>
        <dbReference type="Rhea" id="RHEA:13217"/>
        <dbReference type="ChEBI" id="CHEBI:15377"/>
        <dbReference type="ChEBI" id="CHEBI:15378"/>
        <dbReference type="ChEBI" id="CHEBI:30031"/>
        <dbReference type="ChEBI" id="CHEBI:57540"/>
        <dbReference type="ChEBI" id="CHEBI:57706"/>
        <dbReference type="ChEBI" id="CHEBI:57945"/>
        <dbReference type="EC" id="1.2.1.16"/>
    </reaction>
</comment>
<comment type="catalytic activity">
    <reaction evidence="4">
        <text>succinate semialdehyde + NADP(+) + H2O = succinate + NADPH + 2 H(+)</text>
        <dbReference type="Rhea" id="RHEA:13213"/>
        <dbReference type="ChEBI" id="CHEBI:15377"/>
        <dbReference type="ChEBI" id="CHEBI:15378"/>
        <dbReference type="ChEBI" id="CHEBI:30031"/>
        <dbReference type="ChEBI" id="CHEBI:57706"/>
        <dbReference type="ChEBI" id="CHEBI:57783"/>
        <dbReference type="ChEBI" id="CHEBI:58349"/>
        <dbReference type="EC" id="1.2.1.16"/>
    </reaction>
</comment>